<evidence type="ECO:0000256" key="11">
    <source>
        <dbReference type="ARBA" id="ARBA00023136"/>
    </source>
</evidence>
<accession>A0A4W3JX79</accession>
<gene>
    <name evidence="16" type="primary">LOC103180710</name>
</gene>
<dbReference type="InterPro" id="IPR036396">
    <property type="entry name" value="Cyt_P450_sf"/>
</dbReference>
<comment type="subcellular location">
    <subcellularLocation>
        <location evidence="2">Endoplasmic reticulum membrane</location>
    </subcellularLocation>
</comment>
<dbReference type="Proteomes" id="UP000314986">
    <property type="component" value="Unassembled WGS sequence"/>
</dbReference>
<dbReference type="Gene3D" id="1.10.630.10">
    <property type="entry name" value="Cytochrome P450"/>
    <property type="match status" value="1"/>
</dbReference>
<evidence type="ECO:0000256" key="14">
    <source>
        <dbReference type="PIRSR" id="PIRSR000047-2"/>
    </source>
</evidence>
<dbReference type="GO" id="GO:0042632">
    <property type="term" value="P:cholesterol homeostasis"/>
    <property type="evidence" value="ECO:0007669"/>
    <property type="project" value="TreeGrafter"/>
</dbReference>
<feature type="binding site" evidence="14">
    <location>
        <position position="296"/>
    </location>
    <ligand>
        <name>substrate</name>
    </ligand>
</feature>
<keyword evidence="15" id="KW-1133">Transmembrane helix</keyword>
<evidence type="ECO:0000256" key="1">
    <source>
        <dbReference type="ARBA" id="ARBA00001971"/>
    </source>
</evidence>
<reference evidence="16" key="4">
    <citation type="submission" date="2025-08" db="UniProtKB">
        <authorList>
            <consortium name="Ensembl"/>
        </authorList>
    </citation>
    <scope>IDENTIFICATION</scope>
</reference>
<dbReference type="GO" id="GO:0008395">
    <property type="term" value="F:steroid hydroxylase activity"/>
    <property type="evidence" value="ECO:0007669"/>
    <property type="project" value="TreeGrafter"/>
</dbReference>
<evidence type="ECO:0000256" key="4">
    <source>
        <dbReference type="ARBA" id="ARBA00010617"/>
    </source>
</evidence>
<keyword evidence="12" id="KW-0753">Steroid metabolism</keyword>
<comment type="cofactor">
    <cofactor evidence="1 13">
        <name>heme</name>
        <dbReference type="ChEBI" id="CHEBI:30413"/>
    </cofactor>
</comment>
<dbReference type="KEGG" id="cmk:103180710"/>
<dbReference type="InterPro" id="IPR024204">
    <property type="entry name" value="Cyt_P450_CYP7A1-type"/>
</dbReference>
<keyword evidence="8" id="KW-0560">Oxidoreductase</keyword>
<dbReference type="InterPro" id="IPR050529">
    <property type="entry name" value="CYP450_sterol_14alpha_dmase"/>
</dbReference>
<keyword evidence="5 13" id="KW-0349">Heme</keyword>
<dbReference type="Ensembl" id="ENSCMIT00000044350.1">
    <property type="protein sequence ID" value="ENSCMIP00000043726.1"/>
    <property type="gene ID" value="ENSCMIG00000018123.1"/>
</dbReference>
<organism evidence="16 17">
    <name type="scientific">Callorhinchus milii</name>
    <name type="common">Ghost shark</name>
    <dbReference type="NCBI Taxonomy" id="7868"/>
    <lineage>
        <taxon>Eukaryota</taxon>
        <taxon>Metazoa</taxon>
        <taxon>Chordata</taxon>
        <taxon>Craniata</taxon>
        <taxon>Vertebrata</taxon>
        <taxon>Chondrichthyes</taxon>
        <taxon>Holocephali</taxon>
        <taxon>Chimaeriformes</taxon>
        <taxon>Callorhinchidae</taxon>
        <taxon>Callorhinchus</taxon>
    </lineage>
</organism>
<dbReference type="GO" id="GO:0006699">
    <property type="term" value="P:bile acid biosynthetic process"/>
    <property type="evidence" value="ECO:0007669"/>
    <property type="project" value="TreeGrafter"/>
</dbReference>
<dbReference type="OMA" id="FVFRSVM"/>
<dbReference type="STRING" id="7868.ENSCMIP00000043726"/>
<dbReference type="RefSeq" id="XP_007894899.1">
    <property type="nucleotide sequence ID" value="XM_007896708.2"/>
</dbReference>
<reference evidence="16" key="5">
    <citation type="submission" date="2025-09" db="UniProtKB">
        <authorList>
            <consortium name="Ensembl"/>
        </authorList>
    </citation>
    <scope>IDENTIFICATION</scope>
</reference>
<keyword evidence="11 15" id="KW-0472">Membrane</keyword>
<feature type="transmembrane region" description="Helical" evidence="15">
    <location>
        <begin position="6"/>
        <end position="24"/>
    </location>
</feature>
<keyword evidence="9 13" id="KW-0408">Iron</keyword>
<evidence type="ECO:0000256" key="15">
    <source>
        <dbReference type="SAM" id="Phobius"/>
    </source>
</evidence>
<evidence type="ECO:0000313" key="17">
    <source>
        <dbReference type="Proteomes" id="UP000314986"/>
    </source>
</evidence>
<feature type="binding site" description="axial binding residue" evidence="13">
    <location>
        <position position="452"/>
    </location>
    <ligand>
        <name>heme</name>
        <dbReference type="ChEBI" id="CHEBI:30413"/>
    </ligand>
    <ligandPart>
        <name>Fe</name>
        <dbReference type="ChEBI" id="CHEBI:18248"/>
    </ligandPart>
</feature>
<evidence type="ECO:0000256" key="7">
    <source>
        <dbReference type="ARBA" id="ARBA00022824"/>
    </source>
</evidence>
<evidence type="ECO:0000313" key="16">
    <source>
        <dbReference type="Ensembl" id="ENSCMIP00000043726.1"/>
    </source>
</evidence>
<dbReference type="GeneID" id="103180710"/>
<dbReference type="GO" id="GO:0016705">
    <property type="term" value="F:oxidoreductase activity, acting on paired donors, with incorporation or reduction of molecular oxygen"/>
    <property type="evidence" value="ECO:0007669"/>
    <property type="project" value="InterPro"/>
</dbReference>
<comment type="pathway">
    <text evidence="3">Lipid metabolism; bile acid biosynthesis.</text>
</comment>
<keyword evidence="15" id="KW-0812">Transmembrane</keyword>
<dbReference type="PRINTS" id="PR00465">
    <property type="entry name" value="EP450IV"/>
</dbReference>
<dbReference type="InterPro" id="IPR001128">
    <property type="entry name" value="Cyt_P450"/>
</dbReference>
<dbReference type="CDD" id="cd20631">
    <property type="entry name" value="CYP7A1"/>
    <property type="match status" value="1"/>
</dbReference>
<dbReference type="InParanoid" id="A0A4W3JX79"/>
<dbReference type="OrthoDB" id="6692864at2759"/>
<dbReference type="GeneTree" id="ENSGT00940000153141"/>
<name>A0A4W3JX79_CALMI</name>
<dbReference type="PRINTS" id="PR00385">
    <property type="entry name" value="P450"/>
</dbReference>
<dbReference type="GO" id="GO:0005506">
    <property type="term" value="F:iron ion binding"/>
    <property type="evidence" value="ECO:0007669"/>
    <property type="project" value="InterPro"/>
</dbReference>
<keyword evidence="6 13" id="KW-0479">Metal-binding</keyword>
<reference evidence="17" key="1">
    <citation type="journal article" date="2006" name="Science">
        <title>Ancient noncoding elements conserved in the human genome.</title>
        <authorList>
            <person name="Venkatesh B."/>
            <person name="Kirkness E.F."/>
            <person name="Loh Y.H."/>
            <person name="Halpern A.L."/>
            <person name="Lee A.P."/>
            <person name="Johnson J."/>
            <person name="Dandona N."/>
            <person name="Viswanathan L.D."/>
            <person name="Tay A."/>
            <person name="Venter J.C."/>
            <person name="Strausberg R.L."/>
            <person name="Brenner S."/>
        </authorList>
    </citation>
    <scope>NUCLEOTIDE SEQUENCE [LARGE SCALE GENOMIC DNA]</scope>
</reference>
<reference evidence="17" key="3">
    <citation type="journal article" date="2014" name="Nature">
        <title>Elephant shark genome provides unique insights into gnathostome evolution.</title>
        <authorList>
            <consortium name="International Elephant Shark Genome Sequencing Consortium"/>
            <person name="Venkatesh B."/>
            <person name="Lee A.P."/>
            <person name="Ravi V."/>
            <person name="Maurya A.K."/>
            <person name="Lian M.M."/>
            <person name="Swann J.B."/>
            <person name="Ohta Y."/>
            <person name="Flajnik M.F."/>
            <person name="Sutoh Y."/>
            <person name="Kasahara M."/>
            <person name="Hoon S."/>
            <person name="Gangu V."/>
            <person name="Roy S.W."/>
            <person name="Irimia M."/>
            <person name="Korzh V."/>
            <person name="Kondrychyn I."/>
            <person name="Lim Z.W."/>
            <person name="Tay B.H."/>
            <person name="Tohari S."/>
            <person name="Kong K.W."/>
            <person name="Ho S."/>
            <person name="Lorente-Galdos B."/>
            <person name="Quilez J."/>
            <person name="Marques-Bonet T."/>
            <person name="Raney B.J."/>
            <person name="Ingham P.W."/>
            <person name="Tay A."/>
            <person name="Hillier L.W."/>
            <person name="Minx P."/>
            <person name="Boehm T."/>
            <person name="Wilson R.K."/>
            <person name="Brenner S."/>
            <person name="Warren W.C."/>
        </authorList>
    </citation>
    <scope>NUCLEOTIDE SEQUENCE [LARGE SCALE GENOMIC DNA]</scope>
</reference>
<proteinExistence type="inferred from homology"/>
<keyword evidence="10" id="KW-0443">Lipid metabolism</keyword>
<reference evidence="17" key="2">
    <citation type="journal article" date="2007" name="PLoS Biol.">
        <title>Survey sequencing and comparative analysis of the elephant shark (Callorhinchus milii) genome.</title>
        <authorList>
            <person name="Venkatesh B."/>
            <person name="Kirkness E.F."/>
            <person name="Loh Y.H."/>
            <person name="Halpern A.L."/>
            <person name="Lee A.P."/>
            <person name="Johnson J."/>
            <person name="Dandona N."/>
            <person name="Viswanathan L.D."/>
            <person name="Tay A."/>
            <person name="Venter J.C."/>
            <person name="Strausberg R.L."/>
            <person name="Brenner S."/>
        </authorList>
    </citation>
    <scope>NUCLEOTIDE SEQUENCE [LARGE SCALE GENOMIC DNA]</scope>
</reference>
<sequence>MAGLSIWIVSVLVGMFLGWFLLLGNRRRWEAEPPLETGWIPYIGCAFEFVSNPFKFMQARQNKYGEIFTCKIAGKFITFITDPFSYTSVIRHGKSLDFQKVALTISKNVFGHVDFTKYDIGNDEIHNIFNRTLQGLSLGSLTSSMMENLQFVMSQGKSSSDSSSWTIENLYEFSCKIMFEAGHLTLFGKNDKAMKGGDVEKIKQQHDAIQFALEEFKAFDTVFPALVAGIPMGFFKTAKKARKALEGRLLNKTLREQDCKSALIKERMELFDSSSSLDEHNKAKTHVIMLWASQANTLPASFWSIYYLMRNPEALNAVKNEVENILKVTNQKPGDINSPIIFTREQLDSMTNMGSLINEVLRLSSASMMIRVATEDLLLTLDSGRKVAIRKGDQIALYPQLLHLDPEIYEDPHEFKYNRFLDENGKDKTTFYKNGRKLKYYLMPFGSGTSICPGRHFAINEIKQFLSLMLCYYDMELLDFTALSPTLNNTRAGLGILQPSNDVLFHYRLKQQPAKQS</sequence>
<dbReference type="Pfam" id="PF00067">
    <property type="entry name" value="p450"/>
    <property type="match status" value="1"/>
</dbReference>
<evidence type="ECO:0000256" key="10">
    <source>
        <dbReference type="ARBA" id="ARBA00023098"/>
    </source>
</evidence>
<dbReference type="GO" id="GO:0020037">
    <property type="term" value="F:heme binding"/>
    <property type="evidence" value="ECO:0007669"/>
    <property type="project" value="InterPro"/>
</dbReference>
<dbReference type="SUPFAM" id="SSF48264">
    <property type="entry name" value="Cytochrome P450"/>
    <property type="match status" value="1"/>
</dbReference>
<keyword evidence="17" id="KW-1185">Reference proteome</keyword>
<keyword evidence="7" id="KW-0256">Endoplasmic reticulum</keyword>
<evidence type="ECO:0000256" key="3">
    <source>
        <dbReference type="ARBA" id="ARBA00004860"/>
    </source>
</evidence>
<evidence type="ECO:0000256" key="5">
    <source>
        <dbReference type="ARBA" id="ARBA00022617"/>
    </source>
</evidence>
<dbReference type="InterPro" id="IPR002403">
    <property type="entry name" value="Cyt_P450_E_grp-IV"/>
</dbReference>
<dbReference type="PIRSF" id="PIRSF000047">
    <property type="entry name" value="Cytochrome_CYPVIIA1"/>
    <property type="match status" value="1"/>
</dbReference>
<dbReference type="GO" id="GO:0005789">
    <property type="term" value="C:endoplasmic reticulum membrane"/>
    <property type="evidence" value="ECO:0007669"/>
    <property type="project" value="UniProtKB-SubCell"/>
</dbReference>
<dbReference type="AlphaFoldDB" id="A0A4W3JX79"/>
<evidence type="ECO:0000256" key="6">
    <source>
        <dbReference type="ARBA" id="ARBA00022723"/>
    </source>
</evidence>
<evidence type="ECO:0000256" key="9">
    <source>
        <dbReference type="ARBA" id="ARBA00023004"/>
    </source>
</evidence>
<evidence type="ECO:0000256" key="8">
    <source>
        <dbReference type="ARBA" id="ARBA00023002"/>
    </source>
</evidence>
<dbReference type="PANTHER" id="PTHR24304:SF3">
    <property type="entry name" value="CHOLESTEROL 7-ALPHA-MONOOXYGENASE"/>
    <property type="match status" value="1"/>
</dbReference>
<evidence type="ECO:0000256" key="13">
    <source>
        <dbReference type="PIRSR" id="PIRSR000047-1"/>
    </source>
</evidence>
<evidence type="ECO:0000256" key="12">
    <source>
        <dbReference type="ARBA" id="ARBA00023221"/>
    </source>
</evidence>
<comment type="similarity">
    <text evidence="4">Belongs to the cytochrome P450 family.</text>
</comment>
<dbReference type="PANTHER" id="PTHR24304">
    <property type="entry name" value="CYTOCHROME P450 FAMILY 7"/>
    <property type="match status" value="1"/>
</dbReference>
<evidence type="ECO:0000256" key="2">
    <source>
        <dbReference type="ARBA" id="ARBA00004586"/>
    </source>
</evidence>
<protein>
    <submittedName>
        <fullName evidence="16">Cytochrome P450 family 7 subfamily A member 1</fullName>
    </submittedName>
</protein>